<proteinExistence type="predicted"/>
<organism evidence="2 3">
    <name type="scientific">Paenibacillus peoriae</name>
    <dbReference type="NCBI Taxonomy" id="59893"/>
    <lineage>
        <taxon>Bacteria</taxon>
        <taxon>Bacillati</taxon>
        <taxon>Bacillota</taxon>
        <taxon>Bacilli</taxon>
        <taxon>Bacillales</taxon>
        <taxon>Paenibacillaceae</taxon>
        <taxon>Paenibacillus</taxon>
    </lineage>
</organism>
<dbReference type="RefSeq" id="WP_190297247.1">
    <property type="nucleotide sequence ID" value="NZ_CP061172.1"/>
</dbReference>
<name>A0A7H0Y2N6_9BACL</name>
<evidence type="ECO:0000259" key="1">
    <source>
        <dbReference type="Pfam" id="PF01476"/>
    </source>
</evidence>
<evidence type="ECO:0000313" key="3">
    <source>
        <dbReference type="Proteomes" id="UP000516384"/>
    </source>
</evidence>
<reference evidence="2 3" key="1">
    <citation type="submission" date="2020-09" db="EMBL/GenBank/DDBJ databases">
        <title>Characterization of Paenibacillus peoriae strain ZF390 with broad-spectrum antimicrobial activity as a potential biocontrol agent.</title>
        <authorList>
            <person name="Li L."/>
            <person name="Zhao Y."/>
            <person name="Li B."/>
            <person name="Xie X."/>
        </authorList>
    </citation>
    <scope>NUCLEOTIDE SEQUENCE [LARGE SCALE GENOMIC DNA]</scope>
    <source>
        <strain evidence="2 3">ZF390</strain>
    </source>
</reference>
<dbReference type="CDD" id="cd00118">
    <property type="entry name" value="LysM"/>
    <property type="match status" value="1"/>
</dbReference>
<gene>
    <name evidence="2" type="ORF">IAQ67_15725</name>
</gene>
<protein>
    <submittedName>
        <fullName evidence="2">LysM peptidoglycan-binding domain-containing protein</fullName>
    </submittedName>
</protein>
<feature type="domain" description="LysM" evidence="1">
    <location>
        <begin position="410"/>
        <end position="437"/>
    </location>
</feature>
<dbReference type="Pfam" id="PF01476">
    <property type="entry name" value="LysM"/>
    <property type="match status" value="1"/>
</dbReference>
<dbReference type="EMBL" id="CP061172">
    <property type="protein sequence ID" value="QNR65344.1"/>
    <property type="molecule type" value="Genomic_DNA"/>
</dbReference>
<accession>A0A7H0Y2N6</accession>
<dbReference type="Proteomes" id="UP000516384">
    <property type="component" value="Chromosome"/>
</dbReference>
<evidence type="ECO:0000313" key="2">
    <source>
        <dbReference type="EMBL" id="QNR65344.1"/>
    </source>
</evidence>
<sequence>MSKLTYKFDQGDIDRINQIRDAARDIKVNHFIVNPSAPYTPSTYPFVSSSIWEPADPLIRHRLFPDLNTEPPLQIWSFPASLSMLPKENASDQLPQVKIMKRNNEGNAKPSAVDKYAWMTQFTFRIARSKMVDSIKITEHAHRIIGIDPKDIGLVQKWLEYYRDNDADTDILYAGILFPNNESANVGKLISGKKANVDITIHGLQTENHPPAESFVPEPKDFYDGVVPFVEKLLRCTTASDGNLYYYDEEAKSGLESAFKDGEDSALLRFVCIYNNNVGSHDHITRLVNSTVIGEIIDPTTTILYAEAVQVPVHHVFKTLDFLNSLADFYYMGVVQLAEFCVDVSLQPGMIIHIPMDGIYEVKESSINLDDIVSYTQMDPQAIKDCNPDTIDWDSDLDVDKAIFLPSLEYEVKIGDTLGSLSNYYNIELGRIAEANKVLAGLFAAGSELNFIAGPALRACFEPAGTVSYETEREVPQQIANIQRMSVNEGHYYIEQMFQLLSLRVRENDYFSQSEYSLPISPTEPLSNGQEDLNYSNPKIKRADDDDVWIYKHTLPYYKYAKTQPSLSGGSPLMLLNSNPYCGIGGIVQTDFEWLDIFGNMLNSSKKPGSTAVPPIRAGYQNQLIALDQWPSVTSSYKVTKGRNLPQQLEVTLDFNIEKYKPDGTKVLINNQEIPAHIVLAQMDLLVFQQLSEQIKDAFDPEKPDQVDFIVETSMLNTEFNLKLGYNKLLKGWLENIQQCLSLIIENKDSEEEPKPAPPLPFPMRFEFDMTNSFRSDLMFELVTTFRMRRSKEKVRGAYLDMNPVYDVKTVILPEISKQDFAADFERALQGDGYRVKLAYGMNEQNQNSASGRESIWAIRLDDNQIKGIGFNLSDEPASVFTPAPLNTALITRQAKFTYNESDGEIKEAETKADRDIMLDEELGKVLVAIEEMLSPEYAAPVRFLDYHSQEKLSFISKLTESKTNLAKKLITFLGPVTDVTNIEGLMKARDDFEQKLLAQLPNFYKINAAVQKKAVIVEEESNSELTPQFYGTFESKAVPPLPLTLTSSKLPIRKKNTEDVPFLTTFLSITRPVNSEATASSIVTLTPTYSVTHIEHNIKKLSADNYRTSKWLKFVIPETNTPSKSFIKTVPLILRTYPAKPILTQTYFKQTEKLWPEVLNNTYEVAVRRDIHPPQDEIKLNIKFNQEIKEASLLDVSIDLATQLVRFTDVYPQLKQVYKKNLGSLSESDVLTRGDDDEQIRNSRFVLSALLSSVESIVNALDATIQLRKSEPEIPDVDYSLIISDVSGTDTNKYSLKVMSEPKLPPNLDLVLDNGKENGEKVCMDKIPVSDKEVIFIFEVSTDQAQSEYPFRRIKLKDLHLLQKQSVNCTVSIIRNANLLGPAEPIKDTYIYRTPEISDLSPIGLNVDYKEPINACTLSGGGGKQSIAAHLISLFETIFHDYPIIKAKVVIENFYGYSLDNELVNIETVAVKHEAEISKDSAGKLNYEKLCESFQSGNEAWLNSLPHSTKHGYLHFNITVMSAVSKHPTPLLRLHNYQIPLECIEGSFEVRKATE</sequence>
<dbReference type="InterPro" id="IPR018392">
    <property type="entry name" value="LysM"/>
</dbReference>